<dbReference type="Pfam" id="PF04167">
    <property type="entry name" value="DUF402"/>
    <property type="match status" value="1"/>
</dbReference>
<feature type="compositionally biased region" description="Basic and acidic residues" evidence="2">
    <location>
        <begin position="196"/>
        <end position="207"/>
    </location>
</feature>
<evidence type="ECO:0000256" key="1">
    <source>
        <dbReference type="ARBA" id="ARBA00022801"/>
    </source>
</evidence>
<dbReference type="Gene3D" id="2.40.380.10">
    <property type="entry name" value="FomD-like"/>
    <property type="match status" value="1"/>
</dbReference>
<keyword evidence="1" id="KW-0378">Hydrolase</keyword>
<feature type="domain" description="DUF402" evidence="3">
    <location>
        <begin position="70"/>
        <end position="190"/>
    </location>
</feature>
<evidence type="ECO:0000313" key="4">
    <source>
        <dbReference type="EMBL" id="MCP2331913.1"/>
    </source>
</evidence>
<dbReference type="PANTHER" id="PTHR39159">
    <property type="match status" value="1"/>
</dbReference>
<name>A0ABT1JHD7_ACTCY</name>
<organism evidence="4 5">
    <name type="scientific">Actinoalloteichus caeruleus DSM 43889</name>
    <dbReference type="NCBI Taxonomy" id="1120930"/>
    <lineage>
        <taxon>Bacteria</taxon>
        <taxon>Bacillati</taxon>
        <taxon>Actinomycetota</taxon>
        <taxon>Actinomycetes</taxon>
        <taxon>Pseudonocardiales</taxon>
        <taxon>Pseudonocardiaceae</taxon>
        <taxon>Actinoalloteichus</taxon>
        <taxon>Actinoalloteichus cyanogriseus</taxon>
    </lineage>
</organism>
<reference evidence="4 5" key="2">
    <citation type="submission" date="2022-06" db="EMBL/GenBank/DDBJ databases">
        <title>Genomic Encyclopedia of Type Strains, Phase I: the one thousand microbial genomes (KMG-I) project.</title>
        <authorList>
            <person name="Kyrpides N."/>
        </authorList>
    </citation>
    <scope>NUCLEOTIDE SEQUENCE [LARGE SCALE GENOMIC DNA]</scope>
    <source>
        <strain evidence="4 5">DSM 43889</strain>
    </source>
</reference>
<dbReference type="InterPro" id="IPR007295">
    <property type="entry name" value="DUF402"/>
</dbReference>
<keyword evidence="5" id="KW-1185">Reference proteome</keyword>
<dbReference type="SUPFAM" id="SSF159234">
    <property type="entry name" value="FomD-like"/>
    <property type="match status" value="1"/>
</dbReference>
<protein>
    <recommendedName>
        <fullName evidence="3">DUF402 domain-containing protein</fullName>
    </recommendedName>
</protein>
<dbReference type="InterPro" id="IPR050212">
    <property type="entry name" value="Ntdp-like"/>
</dbReference>
<proteinExistence type="predicted"/>
<comment type="caution">
    <text evidence="4">The sequence shown here is derived from an EMBL/GenBank/DDBJ whole genome shotgun (WGS) entry which is preliminary data.</text>
</comment>
<dbReference type="PANTHER" id="PTHR39159:SF1">
    <property type="entry name" value="UPF0374 PROTEIN YGAC"/>
    <property type="match status" value="1"/>
</dbReference>
<evidence type="ECO:0000313" key="5">
    <source>
        <dbReference type="Proteomes" id="UP000791080"/>
    </source>
</evidence>
<sequence>MRTNEGRPGPGTRWAAGAEILFRFLRPDGTVSAVHPARVVSDDGAAVLCWVLGGTEIVATRLPDGRLVREAPLEQRFVLGRRPCRSHWTGSSTLRWVPEGQWASVWWFFGPDGDFLGWYVNLEIPCGRTPFGVDRLDGVLDVFVRPDRTWEWKDEDELVAALAAGRVTEEQAVLLRAEGERMIALAEAGAFPFDGSHLDPPDPDWPRPELPAWTCPPEVDPLPS</sequence>
<evidence type="ECO:0000259" key="3">
    <source>
        <dbReference type="Pfam" id="PF04167"/>
    </source>
</evidence>
<dbReference type="Proteomes" id="UP000791080">
    <property type="component" value="Unassembled WGS sequence"/>
</dbReference>
<feature type="region of interest" description="Disordered" evidence="2">
    <location>
        <begin position="196"/>
        <end position="224"/>
    </location>
</feature>
<accession>A0ABT1JHD7</accession>
<gene>
    <name evidence="4" type="ORF">G443_002183</name>
</gene>
<evidence type="ECO:0000256" key="2">
    <source>
        <dbReference type="SAM" id="MobiDB-lite"/>
    </source>
</evidence>
<reference evidence="4 5" key="1">
    <citation type="submission" date="2013-07" db="EMBL/GenBank/DDBJ databases">
        <authorList>
            <consortium name="DOE Joint Genome Institute"/>
            <person name="Reeve W."/>
            <person name="Huntemann M."/>
            <person name="Han J."/>
            <person name="Chen A."/>
            <person name="Kyrpides N."/>
            <person name="Mavromatis K."/>
            <person name="Markowitz V."/>
            <person name="Palaniappan K."/>
            <person name="Ivanova N."/>
            <person name="Schaumberg A."/>
            <person name="Pati A."/>
            <person name="Liolios K."/>
            <person name="Nordberg H.P."/>
            <person name="Cantor M.N."/>
            <person name="Hua S.X."/>
            <person name="Woyke T."/>
        </authorList>
    </citation>
    <scope>NUCLEOTIDE SEQUENCE [LARGE SCALE GENOMIC DNA]</scope>
    <source>
        <strain evidence="4 5">DSM 43889</strain>
    </source>
</reference>
<dbReference type="RefSeq" id="WP_026418202.1">
    <property type="nucleotide sequence ID" value="NZ_AUBJ02000001.1"/>
</dbReference>
<dbReference type="EMBL" id="AUBJ02000001">
    <property type="protein sequence ID" value="MCP2331913.1"/>
    <property type="molecule type" value="Genomic_DNA"/>
</dbReference>
<dbReference type="InterPro" id="IPR035930">
    <property type="entry name" value="FomD-like_sf"/>
</dbReference>